<dbReference type="RefSeq" id="WP_034258246.1">
    <property type="nucleotide sequence ID" value="NZ_JGYV01000001.1"/>
</dbReference>
<dbReference type="STRING" id="1688.BCUN_0380"/>
<evidence type="ECO:0000313" key="2">
    <source>
        <dbReference type="Proteomes" id="UP000029067"/>
    </source>
</evidence>
<evidence type="ECO:0000313" key="1">
    <source>
        <dbReference type="EMBL" id="KFI65884.1"/>
    </source>
</evidence>
<protein>
    <submittedName>
        <fullName evidence="1">Uncharacterized protein</fullName>
    </submittedName>
</protein>
<dbReference type="Proteomes" id="UP000029067">
    <property type="component" value="Unassembled WGS sequence"/>
</dbReference>
<accession>A0A087B4D4</accession>
<gene>
    <name evidence="1" type="ORF">BCUN_0380</name>
</gene>
<comment type="caution">
    <text evidence="1">The sequence shown here is derived from an EMBL/GenBank/DDBJ whole genome shotgun (WGS) entry which is preliminary data.</text>
</comment>
<organism evidence="1 2">
    <name type="scientific">Bifidobacterium cuniculi</name>
    <dbReference type="NCBI Taxonomy" id="1688"/>
    <lineage>
        <taxon>Bacteria</taxon>
        <taxon>Bacillati</taxon>
        <taxon>Actinomycetota</taxon>
        <taxon>Actinomycetes</taxon>
        <taxon>Bifidobacteriales</taxon>
        <taxon>Bifidobacteriaceae</taxon>
        <taxon>Bifidobacterium</taxon>
    </lineage>
</organism>
<keyword evidence="2" id="KW-1185">Reference proteome</keyword>
<dbReference type="EMBL" id="JGYV01000001">
    <property type="protein sequence ID" value="KFI65884.1"/>
    <property type="molecule type" value="Genomic_DNA"/>
</dbReference>
<proteinExistence type="predicted"/>
<dbReference type="AlphaFoldDB" id="A0A087B4D4"/>
<reference evidence="1 2" key="1">
    <citation type="submission" date="2014-03" db="EMBL/GenBank/DDBJ databases">
        <title>Genomics of Bifidobacteria.</title>
        <authorList>
            <person name="Ventura M."/>
            <person name="Milani C."/>
            <person name="Lugli G.A."/>
        </authorList>
    </citation>
    <scope>NUCLEOTIDE SEQUENCE [LARGE SCALE GENOMIC DNA]</scope>
    <source>
        <strain evidence="1 2">LMG 10738</strain>
    </source>
</reference>
<name>A0A087B4D4_9BIFI</name>
<sequence length="117" mass="13046">MSKQTTVTNLYVLWLDDSSRIANISIASAENQVRGIVGGHFCWLAGRMVNLGSAVHEMNIQCAHVPHVTCLGCGYYEEDDWQRIQELMAQGRLTIPWWATPTAATDRKHALPPILTP</sequence>